<dbReference type="InterPro" id="IPR003870">
    <property type="entry name" value="DUF222"/>
</dbReference>
<feature type="domain" description="HNH nuclease" evidence="2">
    <location>
        <begin position="375"/>
        <end position="430"/>
    </location>
</feature>
<dbReference type="AlphaFoldDB" id="A0A243QDN9"/>
<dbReference type="GO" id="GO:0004519">
    <property type="term" value="F:endonuclease activity"/>
    <property type="evidence" value="ECO:0007669"/>
    <property type="project" value="UniProtKB-KW"/>
</dbReference>
<dbReference type="SMART" id="SM00507">
    <property type="entry name" value="HNHc"/>
    <property type="match status" value="1"/>
</dbReference>
<evidence type="ECO:0000259" key="2">
    <source>
        <dbReference type="SMART" id="SM00507"/>
    </source>
</evidence>
<evidence type="ECO:0000313" key="3">
    <source>
        <dbReference type="EMBL" id="OUC79852.1"/>
    </source>
</evidence>
<protein>
    <submittedName>
        <fullName evidence="3">Endonuclease</fullName>
    </submittedName>
</protein>
<dbReference type="InterPro" id="IPR003615">
    <property type="entry name" value="HNH_nuc"/>
</dbReference>
<dbReference type="Proteomes" id="UP000194632">
    <property type="component" value="Unassembled WGS sequence"/>
</dbReference>
<gene>
    <name evidence="3" type="ORF">CA982_06010</name>
</gene>
<keyword evidence="3" id="KW-0540">Nuclease</keyword>
<comment type="caution">
    <text evidence="3">The sequence shown here is derived from an EMBL/GenBank/DDBJ whole genome shotgun (WGS) entry which is preliminary data.</text>
</comment>
<dbReference type="CDD" id="cd00085">
    <property type="entry name" value="HNHc"/>
    <property type="match status" value="1"/>
</dbReference>
<evidence type="ECO:0000313" key="4">
    <source>
        <dbReference type="Proteomes" id="UP000194632"/>
    </source>
</evidence>
<reference evidence="3 4" key="1">
    <citation type="submission" date="2017-05" db="EMBL/GenBank/DDBJ databases">
        <title>Biotechnological potential of actinobacteria isolated from South African environments.</title>
        <authorList>
            <person name="Le Roes-Hill M."/>
            <person name="Prins A."/>
            <person name="Durrell K.A."/>
        </authorList>
    </citation>
    <scope>NUCLEOTIDE SEQUENCE [LARGE SCALE GENOMIC DNA]</scope>
    <source>
        <strain evidence="3">BS2</strain>
    </source>
</reference>
<dbReference type="OrthoDB" id="4370764at2"/>
<sequence>MPTRGGAPVIESIVGPDLPPARAVELVADLHRLLDELQTVDLSPCTDAELTEVAAATERAITRLTVAGDRQIDHAEARDLPRTTGCRTLTQFMTHRLRISNPVRRRKQMDATATRTSLGGEKLPPEHPCLAEAFAQGTVGTAHVQAALDVLDRIPGTVDHDVKVAAERQMTEIAEAHTPADITQLGARLLAHLDPDGTLTDDTERKRRRNLWVNRQRADGTAKMTGTLTPELAARVTMLLAVWATPGMNNPNDPDSPTGSVEDADPEQLAAAADRDDRTPAQINHDALNALLKAVLDDGLLGKSHRGLPVQLIIKADLADLIREAGLATTATGTLLPIPDLIALAADVQPWLAIFKDHTAVPLHFGRGKRLATREQRLVSFARPDGEVCSAPGCDQPATHVELHHAHKDWAKGGLTDIDDLAPACPRHNRMVGPKLGQYTTRIARSGTDEGRCVWRLNAEPGAPPNPEHLNRRPDIPTRLTAHLEQVRREIHGRNMSGAEARPDPLLVWPIIDYRPIVIRPLKPGQVYTPVEACLAELLAQN</sequence>
<accession>A0A243QDN9</accession>
<organism evidence="3 4">
    <name type="scientific">Gordonia lacunae</name>
    <dbReference type="NCBI Taxonomy" id="417102"/>
    <lineage>
        <taxon>Bacteria</taxon>
        <taxon>Bacillati</taxon>
        <taxon>Actinomycetota</taxon>
        <taxon>Actinomycetes</taxon>
        <taxon>Mycobacteriales</taxon>
        <taxon>Gordoniaceae</taxon>
        <taxon>Gordonia</taxon>
    </lineage>
</organism>
<keyword evidence="3" id="KW-0255">Endonuclease</keyword>
<dbReference type="STRING" id="417102.CA982_06010"/>
<keyword evidence="3" id="KW-0378">Hydrolase</keyword>
<feature type="region of interest" description="Disordered" evidence="1">
    <location>
        <begin position="105"/>
        <end position="125"/>
    </location>
</feature>
<name>A0A243QDN9_9ACTN</name>
<dbReference type="EMBL" id="NGFO01000005">
    <property type="protein sequence ID" value="OUC79852.1"/>
    <property type="molecule type" value="Genomic_DNA"/>
</dbReference>
<proteinExistence type="predicted"/>
<evidence type="ECO:0000256" key="1">
    <source>
        <dbReference type="SAM" id="MobiDB-lite"/>
    </source>
</evidence>
<keyword evidence="4" id="KW-1185">Reference proteome</keyword>
<dbReference type="Pfam" id="PF02720">
    <property type="entry name" value="DUF222"/>
    <property type="match status" value="1"/>
</dbReference>